<proteinExistence type="predicted"/>
<gene>
    <name evidence="1" type="ordered locus">Weevi_1837</name>
</gene>
<dbReference type="AlphaFoldDB" id="F0P0M7"/>
<evidence type="ECO:0000313" key="2">
    <source>
        <dbReference type="Proteomes" id="UP000008641"/>
    </source>
</evidence>
<dbReference type="KEGG" id="wvi:Weevi_1837"/>
<dbReference type="HOGENOM" id="CLU_3298614_0_0_10"/>
<reference evidence="2" key="2">
    <citation type="journal article" date="2011" name="Stand. Genomic Sci.">
        <title>Complete genome sequence of Weeksella virosa type strain (9751T).</title>
        <authorList>
            <person name="Lang E."/>
            <person name="Teshima H."/>
            <person name="Lucas S."/>
            <person name="Lapidus A."/>
            <person name="Hammon N."/>
            <person name="Deshpande S."/>
            <person name="Nolan M."/>
            <person name="Cheng J."/>
            <person name="Pitluck S."/>
            <person name="Liolios K."/>
            <person name="Pagani I."/>
            <person name="Mikhailova N."/>
            <person name="Ivanova N."/>
            <person name="Mavromatis K."/>
            <person name="Pati A."/>
            <person name="Tapia R."/>
            <person name="Han C."/>
            <person name="Goodwin L."/>
            <person name="Chen A."/>
            <person name="Palaniappan K."/>
            <person name="Land M."/>
            <person name="Hauser L."/>
            <person name="Chang Y."/>
            <person name="Jeffries C."/>
            <person name="Brambilla E."/>
            <person name="Kopitz M."/>
            <person name="Rohde M."/>
            <person name="Goker M."/>
            <person name="Tindall B."/>
            <person name="Detter J."/>
            <person name="Woyke T."/>
            <person name="Bristow J."/>
            <person name="Eisen J."/>
            <person name="Markowitz V."/>
            <person name="Hugenholtz P."/>
            <person name="Klenk H."/>
            <person name="Kyrpides N."/>
        </authorList>
    </citation>
    <scope>NUCLEOTIDE SEQUENCE [LARGE SCALE GENOMIC DNA]</scope>
    <source>
        <strain evidence="2">ATCC 43766 / DSM 16922 / JCM 21250 / NBRC 16016 / NCTC 11634 / CL345/78</strain>
    </source>
</reference>
<dbReference type="EMBL" id="CP002455">
    <property type="protein sequence ID" value="ADX68526.1"/>
    <property type="molecule type" value="Genomic_DNA"/>
</dbReference>
<sequence length="40" mass="4591">MLSGNNYIISSYIYQYGFHLKIKTILVLVQESLENVKASI</sequence>
<evidence type="ECO:0000313" key="1">
    <source>
        <dbReference type="EMBL" id="ADX68526.1"/>
    </source>
</evidence>
<protein>
    <submittedName>
        <fullName evidence="1">Uncharacterized protein</fullName>
    </submittedName>
</protein>
<organism evidence="1 2">
    <name type="scientific">Weeksella virosa (strain ATCC 43766 / DSM 16922 / JCM 21250 / CCUG 30538 / CDC 9751 / IAM 14551 / NBRC 16016 / NCTC 11634 / CL345/78)</name>
    <dbReference type="NCBI Taxonomy" id="865938"/>
    <lineage>
        <taxon>Bacteria</taxon>
        <taxon>Pseudomonadati</taxon>
        <taxon>Bacteroidota</taxon>
        <taxon>Flavobacteriia</taxon>
        <taxon>Flavobacteriales</taxon>
        <taxon>Weeksellaceae</taxon>
        <taxon>Weeksella</taxon>
    </lineage>
</organism>
<dbReference type="Proteomes" id="UP000008641">
    <property type="component" value="Chromosome"/>
</dbReference>
<dbReference type="STRING" id="865938.Weevi_1837"/>
<keyword evidence="2" id="KW-1185">Reference proteome</keyword>
<accession>F0P0M7</accession>
<reference evidence="1 2" key="1">
    <citation type="journal article" date="2011" name="Stand. Genomic Sci.">
        <title>Complete genome sequence of Weeksella virosa type strain (9751).</title>
        <authorList>
            <person name="Lang E."/>
            <person name="Teshima H."/>
            <person name="Lucas S."/>
            <person name="Lapidus A."/>
            <person name="Hammon N."/>
            <person name="Deshpande S."/>
            <person name="Nolan M."/>
            <person name="Cheng J.F."/>
            <person name="Pitluck S."/>
            <person name="Liolios K."/>
            <person name="Pagani I."/>
            <person name="Mikhailova N."/>
            <person name="Ivanova N."/>
            <person name="Mavromatis K."/>
            <person name="Pati A."/>
            <person name="Tapia R."/>
            <person name="Han C."/>
            <person name="Goodwin L."/>
            <person name="Chen A."/>
            <person name="Palaniappan K."/>
            <person name="Land M."/>
            <person name="Hauser L."/>
            <person name="Chang Y.J."/>
            <person name="Jeffries C.D."/>
            <person name="Brambilla E.M."/>
            <person name="Kopitz M."/>
            <person name="Rohde M."/>
            <person name="Goker M."/>
            <person name="Tindall B.J."/>
            <person name="Detter J.C."/>
            <person name="Woyke T."/>
            <person name="Bristow J."/>
            <person name="Eisen J.A."/>
            <person name="Markowitz V."/>
            <person name="Hugenholtz P."/>
            <person name="Klenk H.P."/>
            <person name="Kyrpides N.C."/>
        </authorList>
    </citation>
    <scope>NUCLEOTIDE SEQUENCE [LARGE SCALE GENOMIC DNA]</scope>
    <source>
        <strain evidence="2">ATCC 43766 / DSM 16922 / JCM 21250 / NBRC 16016 / NCTC 11634 / CL345/78</strain>
    </source>
</reference>
<name>F0P0M7_WEEVC</name>